<dbReference type="EMBL" id="BAAATD010000015">
    <property type="protein sequence ID" value="GAA2630124.1"/>
    <property type="molecule type" value="Genomic_DNA"/>
</dbReference>
<proteinExistence type="predicted"/>
<name>A0ABP6D006_9ACTN</name>
<gene>
    <name evidence="1" type="ORF">GCM10010411_79830</name>
</gene>
<comment type="caution">
    <text evidence="1">The sequence shown here is derived from an EMBL/GenBank/DDBJ whole genome shotgun (WGS) entry which is preliminary data.</text>
</comment>
<reference evidence="2" key="1">
    <citation type="journal article" date="2019" name="Int. J. Syst. Evol. Microbiol.">
        <title>The Global Catalogue of Microorganisms (GCM) 10K type strain sequencing project: providing services to taxonomists for standard genome sequencing and annotation.</title>
        <authorList>
            <consortium name="The Broad Institute Genomics Platform"/>
            <consortium name="The Broad Institute Genome Sequencing Center for Infectious Disease"/>
            <person name="Wu L."/>
            <person name="Ma J."/>
        </authorList>
    </citation>
    <scope>NUCLEOTIDE SEQUENCE [LARGE SCALE GENOMIC DNA]</scope>
    <source>
        <strain evidence="2">JCM 6833</strain>
    </source>
</reference>
<accession>A0ABP6D006</accession>
<dbReference type="Proteomes" id="UP001501509">
    <property type="component" value="Unassembled WGS sequence"/>
</dbReference>
<sequence>MLKAEDVKLRDHLVDLSDIQYDGTRLGLLLSWASFVRLRQRL</sequence>
<organism evidence="1 2">
    <name type="scientific">Actinomadura fulvescens</name>
    <dbReference type="NCBI Taxonomy" id="46160"/>
    <lineage>
        <taxon>Bacteria</taxon>
        <taxon>Bacillati</taxon>
        <taxon>Actinomycetota</taxon>
        <taxon>Actinomycetes</taxon>
        <taxon>Streptosporangiales</taxon>
        <taxon>Thermomonosporaceae</taxon>
        <taxon>Actinomadura</taxon>
    </lineage>
</organism>
<evidence type="ECO:0000313" key="2">
    <source>
        <dbReference type="Proteomes" id="UP001501509"/>
    </source>
</evidence>
<evidence type="ECO:0000313" key="1">
    <source>
        <dbReference type="EMBL" id="GAA2630124.1"/>
    </source>
</evidence>
<keyword evidence="2" id="KW-1185">Reference proteome</keyword>
<dbReference type="RefSeq" id="WP_344547699.1">
    <property type="nucleotide sequence ID" value="NZ_BAAATD010000015.1"/>
</dbReference>
<protein>
    <submittedName>
        <fullName evidence="1">Uncharacterized protein</fullName>
    </submittedName>
</protein>